<dbReference type="EMBL" id="CP001804">
    <property type="protein sequence ID" value="ACY19049.1"/>
    <property type="molecule type" value="Genomic_DNA"/>
</dbReference>
<evidence type="ECO:0000256" key="3">
    <source>
        <dbReference type="ARBA" id="ARBA00022692"/>
    </source>
</evidence>
<reference evidence="7 8" key="1">
    <citation type="journal article" date="2010" name="Stand. Genomic Sci.">
        <title>Complete genome sequence of Haliangium ochraceum type strain (SMP-2).</title>
        <authorList>
            <consortium name="US DOE Joint Genome Institute (JGI-PGF)"/>
            <person name="Ivanova N."/>
            <person name="Daum C."/>
            <person name="Lang E."/>
            <person name="Abt B."/>
            <person name="Kopitz M."/>
            <person name="Saunders E."/>
            <person name="Lapidus A."/>
            <person name="Lucas S."/>
            <person name="Glavina Del Rio T."/>
            <person name="Nolan M."/>
            <person name="Tice H."/>
            <person name="Copeland A."/>
            <person name="Cheng J.F."/>
            <person name="Chen F."/>
            <person name="Bruce D."/>
            <person name="Goodwin L."/>
            <person name="Pitluck S."/>
            <person name="Mavromatis K."/>
            <person name="Pati A."/>
            <person name="Mikhailova N."/>
            <person name="Chen A."/>
            <person name="Palaniappan K."/>
            <person name="Land M."/>
            <person name="Hauser L."/>
            <person name="Chang Y.J."/>
            <person name="Jeffries C.D."/>
            <person name="Detter J.C."/>
            <person name="Brettin T."/>
            <person name="Rohde M."/>
            <person name="Goker M."/>
            <person name="Bristow J."/>
            <person name="Markowitz V."/>
            <person name="Eisen J.A."/>
            <person name="Hugenholtz P."/>
            <person name="Kyrpides N.C."/>
            <person name="Klenk H.P."/>
        </authorList>
    </citation>
    <scope>NUCLEOTIDE SEQUENCE [LARGE SCALE GENOMIC DNA]</scope>
    <source>
        <strain evidence="8">DSM 14365 / CIP 107738 / JCM 11303 / AJ 13395 / SMP-2</strain>
    </source>
</reference>
<comment type="similarity">
    <text evidence="2 6">Belongs to the BI1 family.</text>
</comment>
<evidence type="ECO:0000256" key="5">
    <source>
        <dbReference type="ARBA" id="ARBA00023136"/>
    </source>
</evidence>
<feature type="transmembrane region" description="Helical" evidence="6">
    <location>
        <begin position="210"/>
        <end position="233"/>
    </location>
</feature>
<name>D0LRQ7_HALO1</name>
<feature type="transmembrane region" description="Helical" evidence="6">
    <location>
        <begin position="66"/>
        <end position="84"/>
    </location>
</feature>
<dbReference type="InterPro" id="IPR006214">
    <property type="entry name" value="Bax_inhibitor_1-related"/>
</dbReference>
<dbReference type="STRING" id="502025.Hoch_6583"/>
<evidence type="ECO:0000313" key="7">
    <source>
        <dbReference type="EMBL" id="ACY19049.1"/>
    </source>
</evidence>
<feature type="transmembrane region" description="Helical" evidence="6">
    <location>
        <begin position="152"/>
        <end position="174"/>
    </location>
</feature>
<feature type="transmembrane region" description="Helical" evidence="6">
    <location>
        <begin position="124"/>
        <end position="145"/>
    </location>
</feature>
<dbReference type="HOGENOM" id="CLU_1208143_0_0_7"/>
<evidence type="ECO:0008006" key="9">
    <source>
        <dbReference type="Google" id="ProtNLM"/>
    </source>
</evidence>
<evidence type="ECO:0000256" key="2">
    <source>
        <dbReference type="ARBA" id="ARBA00010350"/>
    </source>
</evidence>
<evidence type="ECO:0000313" key="8">
    <source>
        <dbReference type="Proteomes" id="UP000001880"/>
    </source>
</evidence>
<dbReference type="OrthoDB" id="5177430at2"/>
<dbReference type="AlphaFoldDB" id="D0LRQ7"/>
<gene>
    <name evidence="7" type="ordered locus">Hoch_6583</name>
</gene>
<proteinExistence type="inferred from homology"/>
<protein>
    <recommendedName>
        <fullName evidence="9">Permease</fullName>
    </recommendedName>
</protein>
<feature type="transmembrane region" description="Helical" evidence="6">
    <location>
        <begin position="96"/>
        <end position="118"/>
    </location>
</feature>
<keyword evidence="8" id="KW-1185">Reference proteome</keyword>
<dbReference type="RefSeq" id="WP_012831641.1">
    <property type="nucleotide sequence ID" value="NC_013440.1"/>
</dbReference>
<evidence type="ECO:0000256" key="6">
    <source>
        <dbReference type="RuleBase" id="RU004379"/>
    </source>
</evidence>
<sequence length="237" mass="25862">MSFAQARPIPGAVATAGVNERVTFLRKTYAHLGGAILAFVALTALIVNSSLGTALFHWAMGSRLNWFLLLGLFMFAGWVSERWARSDTSRGKQYLGLGLYIVAEAIIFTPLLYIASTFDRFENVIPQAGLATVVLFAGLTATVFLTKKDFSFLRGALTIGAFAALALIGLSLLFGFELGILFVVGMLVLATGYVLFYTSRVLAYYPPTQYVSASLALFASIALLFFYILQLFMSLRD</sequence>
<keyword evidence="5 6" id="KW-0472">Membrane</keyword>
<evidence type="ECO:0000256" key="4">
    <source>
        <dbReference type="ARBA" id="ARBA00022989"/>
    </source>
</evidence>
<dbReference type="GO" id="GO:0005886">
    <property type="term" value="C:plasma membrane"/>
    <property type="evidence" value="ECO:0007669"/>
    <property type="project" value="TreeGrafter"/>
</dbReference>
<dbReference type="KEGG" id="hoh:Hoch_6583"/>
<keyword evidence="3 6" id="KW-0812">Transmembrane</keyword>
<keyword evidence="4 6" id="KW-1133">Transmembrane helix</keyword>
<comment type="subcellular location">
    <subcellularLocation>
        <location evidence="1">Membrane</location>
        <topology evidence="1">Multi-pass membrane protein</topology>
    </subcellularLocation>
</comment>
<dbReference type="Pfam" id="PF01027">
    <property type="entry name" value="Bax1-I"/>
    <property type="match status" value="1"/>
</dbReference>
<dbReference type="Proteomes" id="UP000001880">
    <property type="component" value="Chromosome"/>
</dbReference>
<dbReference type="PANTHER" id="PTHR23291:SF50">
    <property type="entry name" value="PROTEIN LIFEGUARD 4"/>
    <property type="match status" value="1"/>
</dbReference>
<feature type="transmembrane region" description="Helical" evidence="6">
    <location>
        <begin position="35"/>
        <end position="60"/>
    </location>
</feature>
<evidence type="ECO:0000256" key="1">
    <source>
        <dbReference type="ARBA" id="ARBA00004141"/>
    </source>
</evidence>
<feature type="transmembrane region" description="Helical" evidence="6">
    <location>
        <begin position="180"/>
        <end position="198"/>
    </location>
</feature>
<dbReference type="eggNOG" id="COG0670">
    <property type="taxonomic scope" value="Bacteria"/>
</dbReference>
<dbReference type="PANTHER" id="PTHR23291">
    <property type="entry name" value="BAX INHIBITOR-RELATED"/>
    <property type="match status" value="1"/>
</dbReference>
<organism evidence="7 8">
    <name type="scientific">Haliangium ochraceum (strain DSM 14365 / JCM 11303 / SMP-2)</name>
    <dbReference type="NCBI Taxonomy" id="502025"/>
    <lineage>
        <taxon>Bacteria</taxon>
        <taxon>Pseudomonadati</taxon>
        <taxon>Myxococcota</taxon>
        <taxon>Polyangia</taxon>
        <taxon>Haliangiales</taxon>
        <taxon>Kofleriaceae</taxon>
        <taxon>Haliangium</taxon>
    </lineage>
</organism>
<accession>D0LRQ7</accession>